<feature type="coiled-coil region" evidence="1">
    <location>
        <begin position="41"/>
        <end position="83"/>
    </location>
</feature>
<dbReference type="EMBL" id="MFUH01000032">
    <property type="protein sequence ID" value="OGI81349.1"/>
    <property type="molecule type" value="Genomic_DNA"/>
</dbReference>
<evidence type="ECO:0000313" key="3">
    <source>
        <dbReference type="Proteomes" id="UP000179880"/>
    </source>
</evidence>
<reference evidence="2 3" key="1">
    <citation type="journal article" date="2016" name="Nat. Commun.">
        <title>Thousands of microbial genomes shed light on interconnected biogeochemical processes in an aquifer system.</title>
        <authorList>
            <person name="Anantharaman K."/>
            <person name="Brown C.T."/>
            <person name="Hug L.A."/>
            <person name="Sharon I."/>
            <person name="Castelle C.J."/>
            <person name="Probst A.J."/>
            <person name="Thomas B.C."/>
            <person name="Singh A."/>
            <person name="Wilkins M.J."/>
            <person name="Karaoz U."/>
            <person name="Brodie E.L."/>
            <person name="Williams K.H."/>
            <person name="Hubbard S.S."/>
            <person name="Banfield J.F."/>
        </authorList>
    </citation>
    <scope>NUCLEOTIDE SEQUENCE [LARGE SCALE GENOMIC DNA]</scope>
</reference>
<keyword evidence="1" id="KW-0175">Coiled coil</keyword>
<accession>A0A1F6WHI5</accession>
<dbReference type="AlphaFoldDB" id="A0A1F6WHI5"/>
<sequence length="92" mass="11001">MPEEFKKERYFEGHSLELIEKTLGMKIPDRAFKNDDFARLLNEYLTELKNYKDIIASKTKKENMETEKRIVDLVEKIKEVLKKIPNSRPELN</sequence>
<evidence type="ECO:0000313" key="2">
    <source>
        <dbReference type="EMBL" id="OGI81349.1"/>
    </source>
</evidence>
<evidence type="ECO:0000256" key="1">
    <source>
        <dbReference type="SAM" id="Coils"/>
    </source>
</evidence>
<protein>
    <submittedName>
        <fullName evidence="2">Uncharacterized protein</fullName>
    </submittedName>
</protein>
<gene>
    <name evidence="2" type="ORF">A3B93_01185</name>
</gene>
<proteinExistence type="predicted"/>
<comment type="caution">
    <text evidence="2">The sequence shown here is derived from an EMBL/GenBank/DDBJ whole genome shotgun (WGS) entry which is preliminary data.</text>
</comment>
<dbReference type="Proteomes" id="UP000179880">
    <property type="component" value="Unassembled WGS sequence"/>
</dbReference>
<name>A0A1F6WHI5_9BACT</name>
<organism evidence="2 3">
    <name type="scientific">Candidatus Nomurabacteria bacterium RIFCSPHIGHO2_02_FULL_42_24</name>
    <dbReference type="NCBI Taxonomy" id="1801757"/>
    <lineage>
        <taxon>Bacteria</taxon>
        <taxon>Candidatus Nomuraibacteriota</taxon>
    </lineage>
</organism>